<keyword evidence="4 7" id="KW-0812">Transmembrane</keyword>
<accession>A0A4R5D4W3</accession>
<sequence>MAARTGTEQIVPDRDAVSGRLTGSTPPPPGRANRTSLAGGGPRVGRPWTPYAFLLPAGALLAMFSVFPLVWALAISVQPRGAGKNGTITGFTLENFSSVLTDSRTLDSLRVTVAYALLTTFLCIAFSILTALAIKTVRRGAGVYQAALLIPLTVAPPVVVILWRALFNRNTGAVNGILTRLGIPEQGFYESTGQALYVLVAMAVWTNVGFWTLVYLASLNSVSTEIFEAAELDGCGPIRKFFYVIFPLLRRTTLLAGVVLMSAGLVVFVPAQLLTQGGPGGATNFLMYMASQEVLRYGHPGTANALVALLLLIIATTVALQFRLLRSKDA</sequence>
<dbReference type="AlphaFoldDB" id="A0A4R5D4W3"/>
<keyword evidence="2 7" id="KW-0813">Transport</keyword>
<dbReference type="Pfam" id="PF00528">
    <property type="entry name" value="BPD_transp_1"/>
    <property type="match status" value="1"/>
</dbReference>
<proteinExistence type="inferred from homology"/>
<dbReference type="EMBL" id="SMKZ01000024">
    <property type="protein sequence ID" value="TDE08479.1"/>
    <property type="molecule type" value="Genomic_DNA"/>
</dbReference>
<dbReference type="GO" id="GO:0055085">
    <property type="term" value="P:transmembrane transport"/>
    <property type="evidence" value="ECO:0007669"/>
    <property type="project" value="InterPro"/>
</dbReference>
<feature type="region of interest" description="Disordered" evidence="8">
    <location>
        <begin position="1"/>
        <end position="41"/>
    </location>
</feature>
<dbReference type="InterPro" id="IPR000515">
    <property type="entry name" value="MetI-like"/>
</dbReference>
<evidence type="ECO:0000259" key="9">
    <source>
        <dbReference type="PROSITE" id="PS50928"/>
    </source>
</evidence>
<feature type="transmembrane region" description="Helical" evidence="7">
    <location>
        <begin position="51"/>
        <end position="74"/>
    </location>
</feature>
<dbReference type="PROSITE" id="PS50928">
    <property type="entry name" value="ABC_TM1"/>
    <property type="match status" value="1"/>
</dbReference>
<dbReference type="InParanoid" id="A0A4R5D4W3"/>
<evidence type="ECO:0000256" key="1">
    <source>
        <dbReference type="ARBA" id="ARBA00004651"/>
    </source>
</evidence>
<evidence type="ECO:0000256" key="2">
    <source>
        <dbReference type="ARBA" id="ARBA00022448"/>
    </source>
</evidence>
<name>A0A4R5D4W3_9ACTN</name>
<dbReference type="Gene3D" id="1.10.3720.10">
    <property type="entry name" value="MetI-like"/>
    <property type="match status" value="1"/>
</dbReference>
<dbReference type="PANTHER" id="PTHR30193:SF37">
    <property type="entry name" value="INNER MEMBRANE ABC TRANSPORTER PERMEASE PROTEIN YCJO"/>
    <property type="match status" value="1"/>
</dbReference>
<gene>
    <name evidence="10" type="ORF">E1269_17390</name>
</gene>
<comment type="caution">
    <text evidence="10">The sequence shown here is derived from an EMBL/GenBank/DDBJ whole genome shotgun (WGS) entry which is preliminary data.</text>
</comment>
<feature type="domain" description="ABC transmembrane type-1" evidence="9">
    <location>
        <begin position="109"/>
        <end position="319"/>
    </location>
</feature>
<comment type="similarity">
    <text evidence="7">Belongs to the binding-protein-dependent transport system permease family.</text>
</comment>
<dbReference type="RefSeq" id="WP_131896781.1">
    <property type="nucleotide sequence ID" value="NZ_SMKZ01000024.1"/>
</dbReference>
<dbReference type="SUPFAM" id="SSF161098">
    <property type="entry name" value="MetI-like"/>
    <property type="match status" value="1"/>
</dbReference>
<evidence type="ECO:0000256" key="3">
    <source>
        <dbReference type="ARBA" id="ARBA00022475"/>
    </source>
</evidence>
<feature type="transmembrane region" description="Helical" evidence="7">
    <location>
        <begin position="305"/>
        <end position="325"/>
    </location>
</feature>
<evidence type="ECO:0000256" key="5">
    <source>
        <dbReference type="ARBA" id="ARBA00022989"/>
    </source>
</evidence>
<dbReference type="GO" id="GO:0005886">
    <property type="term" value="C:plasma membrane"/>
    <property type="evidence" value="ECO:0007669"/>
    <property type="project" value="UniProtKB-SubCell"/>
</dbReference>
<dbReference type="Proteomes" id="UP000294739">
    <property type="component" value="Unassembled WGS sequence"/>
</dbReference>
<feature type="transmembrane region" description="Helical" evidence="7">
    <location>
        <begin position="113"/>
        <end position="134"/>
    </location>
</feature>
<dbReference type="PANTHER" id="PTHR30193">
    <property type="entry name" value="ABC TRANSPORTER PERMEASE PROTEIN"/>
    <property type="match status" value="1"/>
</dbReference>
<dbReference type="OrthoDB" id="34224at2"/>
<keyword evidence="11" id="KW-1185">Reference proteome</keyword>
<feature type="transmembrane region" description="Helical" evidence="7">
    <location>
        <begin position="146"/>
        <end position="166"/>
    </location>
</feature>
<keyword evidence="6 7" id="KW-0472">Membrane</keyword>
<protein>
    <submittedName>
        <fullName evidence="10">Sugar ABC transporter permease</fullName>
    </submittedName>
</protein>
<dbReference type="InterPro" id="IPR035906">
    <property type="entry name" value="MetI-like_sf"/>
</dbReference>
<dbReference type="InterPro" id="IPR051393">
    <property type="entry name" value="ABC_transporter_permease"/>
</dbReference>
<feature type="transmembrane region" description="Helical" evidence="7">
    <location>
        <begin position="248"/>
        <end position="269"/>
    </location>
</feature>
<keyword evidence="3" id="KW-1003">Cell membrane</keyword>
<evidence type="ECO:0000256" key="6">
    <source>
        <dbReference type="ARBA" id="ARBA00023136"/>
    </source>
</evidence>
<evidence type="ECO:0000256" key="7">
    <source>
        <dbReference type="RuleBase" id="RU363032"/>
    </source>
</evidence>
<evidence type="ECO:0000256" key="8">
    <source>
        <dbReference type="SAM" id="MobiDB-lite"/>
    </source>
</evidence>
<keyword evidence="5 7" id="KW-1133">Transmembrane helix</keyword>
<dbReference type="CDD" id="cd06261">
    <property type="entry name" value="TM_PBP2"/>
    <property type="match status" value="1"/>
</dbReference>
<reference evidence="10 11" key="1">
    <citation type="submission" date="2019-03" db="EMBL/GenBank/DDBJ databases">
        <title>Draft genome sequences of novel Actinobacteria.</title>
        <authorList>
            <person name="Sahin N."/>
            <person name="Ay H."/>
            <person name="Saygin H."/>
        </authorList>
    </citation>
    <scope>NUCLEOTIDE SEQUENCE [LARGE SCALE GENOMIC DNA]</scope>
    <source>
        <strain evidence="10 11">5K138</strain>
    </source>
</reference>
<comment type="subcellular location">
    <subcellularLocation>
        <location evidence="1 7">Cell membrane</location>
        <topology evidence="1 7">Multi-pass membrane protein</topology>
    </subcellularLocation>
</comment>
<feature type="transmembrane region" description="Helical" evidence="7">
    <location>
        <begin position="195"/>
        <end position="217"/>
    </location>
</feature>
<evidence type="ECO:0000313" key="10">
    <source>
        <dbReference type="EMBL" id="TDE08479.1"/>
    </source>
</evidence>
<organism evidence="10 11">
    <name type="scientific">Jiangella asiatica</name>
    <dbReference type="NCBI Taxonomy" id="2530372"/>
    <lineage>
        <taxon>Bacteria</taxon>
        <taxon>Bacillati</taxon>
        <taxon>Actinomycetota</taxon>
        <taxon>Actinomycetes</taxon>
        <taxon>Jiangellales</taxon>
        <taxon>Jiangellaceae</taxon>
        <taxon>Jiangella</taxon>
    </lineage>
</organism>
<evidence type="ECO:0000313" key="11">
    <source>
        <dbReference type="Proteomes" id="UP000294739"/>
    </source>
</evidence>
<evidence type="ECO:0000256" key="4">
    <source>
        <dbReference type="ARBA" id="ARBA00022692"/>
    </source>
</evidence>